<dbReference type="Gene3D" id="3.40.50.10540">
    <property type="entry name" value="Crotonobetainyl-coa:carnitine coa-transferase, domain 1"/>
    <property type="match status" value="1"/>
</dbReference>
<dbReference type="InterPro" id="IPR003673">
    <property type="entry name" value="CoA-Trfase_fam_III"/>
</dbReference>
<dbReference type="KEGG" id="mnm:MNVM_10690"/>
<evidence type="ECO:0000256" key="1">
    <source>
        <dbReference type="SAM" id="MobiDB-lite"/>
    </source>
</evidence>
<keyword evidence="2" id="KW-0808">Transferase</keyword>
<dbReference type="SUPFAM" id="SSF89796">
    <property type="entry name" value="CoA-transferase family III (CaiB/BaiF)"/>
    <property type="match status" value="2"/>
</dbReference>
<dbReference type="AlphaFoldDB" id="A0A7I7JKM5"/>
<dbReference type="InterPro" id="IPR050509">
    <property type="entry name" value="CoA-transferase_III"/>
</dbReference>
<name>A0A7I7JKM5_9MYCO</name>
<organism evidence="2 3">
    <name type="scientific">Mycobacterium novum</name>
    <dbReference type="NCBI Taxonomy" id="2492438"/>
    <lineage>
        <taxon>Bacteria</taxon>
        <taxon>Bacillati</taxon>
        <taxon>Actinomycetota</taxon>
        <taxon>Actinomycetes</taxon>
        <taxon>Mycobacteriales</taxon>
        <taxon>Mycobacteriaceae</taxon>
        <taxon>Mycobacterium</taxon>
    </lineage>
</organism>
<dbReference type="RefSeq" id="WP_193465910.1">
    <property type="nucleotide sequence ID" value="NZ_AP022562.1"/>
</dbReference>
<evidence type="ECO:0000313" key="3">
    <source>
        <dbReference type="Proteomes" id="UP000466997"/>
    </source>
</evidence>
<proteinExistence type="predicted"/>
<sequence length="432" mass="43365">MGGAAWGASGLAWLTGQPDGPPDFSRAAVLQHATQVLGRFTTATGVDADAATLLAGRAGLLGFSRAGRVSAGGATRLLAAADGWWAITLSRADDVDAVPALIEADCPEPWTAVAGWASQRPVAEVVERARLLDLPAAALGESAAATPSIRRAGPRGPARDAHGALVVDLTSLWAGPLCGQLLTQAGATVIKVENPSRPDGTRRGPKAFFDWMNSGKLSCTADFDRDTDFLARLLDAADVVLEGSRPAALARRGLGPFDVAGRPGRVWLQITAHGGEAPGSYGGPSFASPSSSLAEPPGLCGGPGFASPPPARGPTPPSLAEPPGFGDDTAVAGGLVGRDGAADPVFCGDAIADPLTGIEAAVAVLDSLAGGGGEVITLSLAAVAARYAALPLHPVGDYPVSPPARPHIAGTGPRLGADNARVGELVNAASRC</sequence>
<evidence type="ECO:0000313" key="2">
    <source>
        <dbReference type="EMBL" id="BBX11988.1"/>
    </source>
</evidence>
<feature type="compositionally biased region" description="Pro residues" evidence="1">
    <location>
        <begin position="306"/>
        <end position="320"/>
    </location>
</feature>
<gene>
    <name evidence="2" type="ORF">MNVM_10690</name>
</gene>
<dbReference type="GO" id="GO:0016740">
    <property type="term" value="F:transferase activity"/>
    <property type="evidence" value="ECO:0007669"/>
    <property type="project" value="UniProtKB-KW"/>
</dbReference>
<dbReference type="EMBL" id="AP022562">
    <property type="protein sequence ID" value="BBX11988.1"/>
    <property type="molecule type" value="Genomic_DNA"/>
</dbReference>
<dbReference type="PANTHER" id="PTHR48228">
    <property type="entry name" value="SUCCINYL-COA--D-CITRAMALATE COA-TRANSFERASE"/>
    <property type="match status" value="1"/>
</dbReference>
<dbReference type="Proteomes" id="UP000466997">
    <property type="component" value="Chromosome"/>
</dbReference>
<feature type="region of interest" description="Disordered" evidence="1">
    <location>
        <begin position="279"/>
        <end position="332"/>
    </location>
</feature>
<dbReference type="InterPro" id="IPR023606">
    <property type="entry name" value="CoA-Trfase_III_dom_1_sf"/>
</dbReference>
<keyword evidence="3" id="KW-1185">Reference proteome</keyword>
<accession>A0A7I7JKM5</accession>
<dbReference type="Pfam" id="PF02515">
    <property type="entry name" value="CoA_transf_3"/>
    <property type="match status" value="1"/>
</dbReference>
<dbReference type="PANTHER" id="PTHR48228:SF7">
    <property type="entry name" value="FATTY ACYL-COA TRANSFERASE RV3272-RELATED"/>
    <property type="match status" value="1"/>
</dbReference>
<protein>
    <submittedName>
        <fullName evidence="2">CoA transferase</fullName>
    </submittedName>
</protein>
<reference evidence="2 3" key="1">
    <citation type="journal article" date="2019" name="Emerg. Microbes Infect.">
        <title>Comprehensive subspecies identification of 175 nontuberculous mycobacteria species based on 7547 genomic profiles.</title>
        <authorList>
            <person name="Matsumoto Y."/>
            <person name="Kinjo T."/>
            <person name="Motooka D."/>
            <person name="Nabeya D."/>
            <person name="Jung N."/>
            <person name="Uechi K."/>
            <person name="Horii T."/>
            <person name="Iida T."/>
            <person name="Fujita J."/>
            <person name="Nakamura S."/>
        </authorList>
    </citation>
    <scope>NUCLEOTIDE SEQUENCE [LARGE SCALE GENOMIC DNA]</scope>
    <source>
        <strain evidence="2 3">JCM 6391</strain>
    </source>
</reference>